<evidence type="ECO:0000256" key="2">
    <source>
        <dbReference type="ARBA" id="ARBA00022729"/>
    </source>
</evidence>
<keyword evidence="2" id="KW-0732">Signal</keyword>
<reference evidence="5" key="1">
    <citation type="submission" date="2018-08" db="EMBL/GenBank/DDBJ databases">
        <title>Thalassotalea euphylliae genome.</title>
        <authorList>
            <person name="Summers S."/>
            <person name="Rice S.A."/>
            <person name="Freckelton M.L."/>
            <person name="Nedved B.T."/>
            <person name="Hadfield M.G."/>
        </authorList>
    </citation>
    <scope>NUCLEOTIDE SEQUENCE [LARGE SCALE GENOMIC DNA]</scope>
    <source>
        <strain evidence="5">H3</strain>
    </source>
</reference>
<dbReference type="Pfam" id="PF00497">
    <property type="entry name" value="SBP_bac_3"/>
    <property type="match status" value="1"/>
</dbReference>
<dbReference type="PANTHER" id="PTHR35936">
    <property type="entry name" value="MEMBRANE-BOUND LYTIC MUREIN TRANSGLYCOSYLASE F"/>
    <property type="match status" value="1"/>
</dbReference>
<organism evidence="4 5">
    <name type="scientific">Thalassotalea euphylliae</name>
    <dbReference type="NCBI Taxonomy" id="1655234"/>
    <lineage>
        <taxon>Bacteria</taxon>
        <taxon>Pseudomonadati</taxon>
        <taxon>Pseudomonadota</taxon>
        <taxon>Gammaproteobacteria</taxon>
        <taxon>Alteromonadales</taxon>
        <taxon>Colwelliaceae</taxon>
        <taxon>Thalassotalea</taxon>
    </lineage>
</organism>
<evidence type="ECO:0000313" key="5">
    <source>
        <dbReference type="Proteomes" id="UP000256899"/>
    </source>
</evidence>
<protein>
    <recommendedName>
        <fullName evidence="3">Solute-binding protein family 3/N-terminal domain-containing protein</fullName>
    </recommendedName>
</protein>
<dbReference type="SUPFAM" id="SSF53850">
    <property type="entry name" value="Periplasmic binding protein-like II"/>
    <property type="match status" value="1"/>
</dbReference>
<gene>
    <name evidence="4" type="ORF">DXX94_16320</name>
</gene>
<proteinExistence type="inferred from homology"/>
<keyword evidence="5" id="KW-1185">Reference proteome</keyword>
<dbReference type="EMBL" id="QUOT01000001">
    <property type="protein sequence ID" value="REL32158.1"/>
    <property type="molecule type" value="Genomic_DNA"/>
</dbReference>
<dbReference type="SMART" id="SM00062">
    <property type="entry name" value="PBPb"/>
    <property type="match status" value="1"/>
</dbReference>
<dbReference type="RefSeq" id="WP_116017518.1">
    <property type="nucleotide sequence ID" value="NZ_QUOT01000001.1"/>
</dbReference>
<name>A0A3E0U5C1_9GAMM</name>
<evidence type="ECO:0000313" key="4">
    <source>
        <dbReference type="EMBL" id="REL32158.1"/>
    </source>
</evidence>
<dbReference type="Proteomes" id="UP000256899">
    <property type="component" value="Unassembled WGS sequence"/>
</dbReference>
<feature type="domain" description="Solute-binding protein family 3/N-terminal" evidence="3">
    <location>
        <begin position="2"/>
        <end position="230"/>
    </location>
</feature>
<evidence type="ECO:0000259" key="3">
    <source>
        <dbReference type="SMART" id="SM00062"/>
    </source>
</evidence>
<dbReference type="AlphaFoldDB" id="A0A3E0U5C1"/>
<dbReference type="Gene3D" id="3.40.190.10">
    <property type="entry name" value="Periplasmic binding protein-like II"/>
    <property type="match status" value="2"/>
</dbReference>
<comment type="similarity">
    <text evidence="1">Belongs to the bacterial solute-binding protein 3 family.</text>
</comment>
<dbReference type="PANTHER" id="PTHR35936:SF25">
    <property type="entry name" value="ABC TRANSPORTER SUBSTRATE-BINDING PROTEIN"/>
    <property type="match status" value="1"/>
</dbReference>
<sequence length="230" mass="25808">MTINIANPMQAYPPYHWLENGEIKGLVPDIIEAAAKLVGEDVEINYVPVPWLRMFSLAENGDIDAIFPVSFNQERARYLSFVPESIVMERMNLVSSSAFDINFSGDLTALANYKVAGIVGYYYGEAYTNANLETLALANEEQQVEMLLAGQAPLALMDANILPYYVNKLGGEREHRIKVLEPHLYEAPLHLAFAKNGRYPALVERFNSALAKLKSTPDYQNILQTYLSQE</sequence>
<dbReference type="InterPro" id="IPR001638">
    <property type="entry name" value="Solute-binding_3/MltF_N"/>
</dbReference>
<comment type="caution">
    <text evidence="4">The sequence shown here is derived from an EMBL/GenBank/DDBJ whole genome shotgun (WGS) entry which is preliminary data.</text>
</comment>
<accession>A0A3E0U5C1</accession>
<evidence type="ECO:0000256" key="1">
    <source>
        <dbReference type="ARBA" id="ARBA00010333"/>
    </source>
</evidence>